<feature type="region of interest" description="Disordered" evidence="1">
    <location>
        <begin position="65"/>
        <end position="114"/>
    </location>
</feature>
<keyword evidence="2" id="KW-0812">Transmembrane</keyword>
<evidence type="ECO:0000256" key="2">
    <source>
        <dbReference type="SAM" id="Phobius"/>
    </source>
</evidence>
<feature type="transmembrane region" description="Helical" evidence="2">
    <location>
        <begin position="20"/>
        <end position="41"/>
    </location>
</feature>
<dbReference type="RefSeq" id="WP_245633389.1">
    <property type="nucleotide sequence ID" value="NZ_BCNT01000009.1"/>
</dbReference>
<feature type="compositionally biased region" description="Pro residues" evidence="1">
    <location>
        <begin position="82"/>
        <end position="92"/>
    </location>
</feature>
<reference evidence="4" key="1">
    <citation type="journal article" date="2019" name="Int. J. Syst. Evol. Microbiol.">
        <title>The Global Catalogue of Microorganisms (GCM) 10K type strain sequencing project: providing services to taxonomists for standard genome sequencing and annotation.</title>
        <authorList>
            <consortium name="The Broad Institute Genomics Platform"/>
            <consortium name="The Broad Institute Genome Sequencing Center for Infectious Disease"/>
            <person name="Wu L."/>
            <person name="Ma J."/>
        </authorList>
    </citation>
    <scope>NUCLEOTIDE SEQUENCE [LARGE SCALE GENOMIC DNA]</scope>
    <source>
        <strain evidence="4">TISTR 1906</strain>
    </source>
</reference>
<keyword evidence="2" id="KW-1133">Transmembrane helix</keyword>
<evidence type="ECO:0000256" key="1">
    <source>
        <dbReference type="SAM" id="MobiDB-lite"/>
    </source>
</evidence>
<dbReference type="EMBL" id="JBHUMV010000009">
    <property type="protein sequence ID" value="MFD2756023.1"/>
    <property type="molecule type" value="Genomic_DNA"/>
</dbReference>
<keyword evidence="4" id="KW-1185">Reference proteome</keyword>
<sequence length="136" mass="15002">MSSSSMTRPAVQRSDESLVFTVLTVFLVGAAVLATLGYMYWRNTQTQEQQRSEQRIYQRYNDYMEASERSAARAEPATPEAQPQPQPMPPTPAQRLLSHPGVTPGPGFNAPGVQSTGLLVIDAIDQAQAAEKPRRR</sequence>
<proteinExistence type="predicted"/>
<evidence type="ECO:0000313" key="3">
    <source>
        <dbReference type="EMBL" id="MFD2756023.1"/>
    </source>
</evidence>
<organism evidence="3 4">
    <name type="scientific">Comamonas terrae</name>
    <dbReference type="NCBI Taxonomy" id="673548"/>
    <lineage>
        <taxon>Bacteria</taxon>
        <taxon>Pseudomonadati</taxon>
        <taxon>Pseudomonadota</taxon>
        <taxon>Betaproteobacteria</taxon>
        <taxon>Burkholderiales</taxon>
        <taxon>Comamonadaceae</taxon>
        <taxon>Comamonas</taxon>
    </lineage>
</organism>
<protein>
    <recommendedName>
        <fullName evidence="5">Transmembrane protein</fullName>
    </recommendedName>
</protein>
<name>A0ABW5UQW7_9BURK</name>
<keyword evidence="2" id="KW-0472">Membrane</keyword>
<evidence type="ECO:0000313" key="4">
    <source>
        <dbReference type="Proteomes" id="UP001597463"/>
    </source>
</evidence>
<accession>A0ABW5UQW7</accession>
<comment type="caution">
    <text evidence="3">The sequence shown here is derived from an EMBL/GenBank/DDBJ whole genome shotgun (WGS) entry which is preliminary data.</text>
</comment>
<evidence type="ECO:0008006" key="5">
    <source>
        <dbReference type="Google" id="ProtNLM"/>
    </source>
</evidence>
<dbReference type="Proteomes" id="UP001597463">
    <property type="component" value="Unassembled WGS sequence"/>
</dbReference>
<gene>
    <name evidence="3" type="ORF">ACFSW6_18290</name>
</gene>